<organism evidence="2">
    <name type="scientific">Nematocida ausubeli (strain ATCC PRA-371 / ERTm2)</name>
    <name type="common">Nematode killer fungus</name>
    <dbReference type="NCBI Taxonomy" id="1913371"/>
    <lineage>
        <taxon>Eukaryota</taxon>
        <taxon>Fungi</taxon>
        <taxon>Fungi incertae sedis</taxon>
        <taxon>Microsporidia</taxon>
        <taxon>Nematocida</taxon>
    </lineage>
</organism>
<protein>
    <submittedName>
        <fullName evidence="2">Uncharacterized protein</fullName>
    </submittedName>
</protein>
<dbReference type="Proteomes" id="UP000005622">
    <property type="component" value="Unassembled WGS sequence"/>
</dbReference>
<feature type="signal peptide" evidence="1">
    <location>
        <begin position="1"/>
        <end position="16"/>
    </location>
</feature>
<evidence type="ECO:0000256" key="1">
    <source>
        <dbReference type="SAM" id="SignalP"/>
    </source>
</evidence>
<keyword evidence="1" id="KW-0732">Signal</keyword>
<feature type="chain" id="PRO_5003617851" evidence="1">
    <location>
        <begin position="17"/>
        <end position="137"/>
    </location>
</feature>
<accession>H8ZFM2</accession>
<dbReference type="EMBL" id="JH604640">
    <property type="protein sequence ID" value="EHY64583.1"/>
    <property type="molecule type" value="Genomic_DNA"/>
</dbReference>
<name>H8ZFM2_NEMA1</name>
<dbReference type="AlphaFoldDB" id="H8ZFM2"/>
<evidence type="ECO:0000313" key="2">
    <source>
        <dbReference type="EMBL" id="EHY64583.1"/>
    </source>
</evidence>
<gene>
    <name evidence="2" type="ORF">NERG_02393</name>
</gene>
<sequence>MKVSLIIGLCLSYITAAYYGESWRTDPAHPFSVSSPYFNSVDYYRRRGAWSRFGNPLITPYSRLYGSAYHAAKLNAAYSPHAYGPCGQAYAAGASDSARAAAAASSGYSRYSRSISGLAPSYCDEPMLSPFSDPPLY</sequence>
<dbReference type="HOGENOM" id="CLU_1896775_0_0_1"/>
<proteinExistence type="predicted"/>
<reference evidence="2" key="1">
    <citation type="submission" date="2011-03" db="EMBL/GenBank/DDBJ databases">
        <title>The Genome Sequence of Nematocida sp1 strain ERTm2.</title>
        <authorList>
            <consortium name="The Broad Institute Genome Sequencing Platform"/>
            <consortium name="The Broad Institute Genome Sequencing Center for Infectious Disease"/>
            <person name="Cuomo C."/>
            <person name="Troemel E."/>
            <person name="Young S.K."/>
            <person name="Zeng Q."/>
            <person name="Gargeya S."/>
            <person name="Fitzgerald M."/>
            <person name="Haas B."/>
            <person name="Abouelleil A."/>
            <person name="Alvarado L."/>
            <person name="Arachchi H.M."/>
            <person name="Berlin A."/>
            <person name="Brown A."/>
            <person name="Chapman S.B."/>
            <person name="Chen Z."/>
            <person name="Dunbar C."/>
            <person name="Freedman E."/>
            <person name="Gearin G."/>
            <person name="Gellesch M."/>
            <person name="Goldberg J."/>
            <person name="Griggs A."/>
            <person name="Gujja S."/>
            <person name="Heilman E.R."/>
            <person name="Heiman D."/>
            <person name="Howarth C."/>
            <person name="Larson L."/>
            <person name="Lui A."/>
            <person name="MacDonald P.J.P."/>
            <person name="Mehta T."/>
            <person name="Montmayeur A."/>
            <person name="Murphy C."/>
            <person name="Neiman D."/>
            <person name="Pearson M."/>
            <person name="Priest M."/>
            <person name="Roberts A."/>
            <person name="Saif S."/>
            <person name="Shea T."/>
            <person name="Shenoy N."/>
            <person name="Sisk P."/>
            <person name="Stolte C."/>
            <person name="Sykes S."/>
            <person name="White J."/>
            <person name="Yandava C."/>
            <person name="Wortman J."/>
            <person name="Nusbaum C."/>
            <person name="Birren B."/>
        </authorList>
    </citation>
    <scope>NUCLEOTIDE SEQUENCE</scope>
    <source>
        <strain evidence="2">ERTm2</strain>
    </source>
</reference>